<dbReference type="EMBL" id="FNWO01000003">
    <property type="protein sequence ID" value="SEH30086.1"/>
    <property type="molecule type" value="Genomic_DNA"/>
</dbReference>
<evidence type="ECO:0000256" key="4">
    <source>
        <dbReference type="RuleBase" id="RU003345"/>
    </source>
</evidence>
<evidence type="ECO:0000256" key="1">
    <source>
        <dbReference type="ARBA" id="ARBA00009986"/>
    </source>
</evidence>
<dbReference type="InterPro" id="IPR016160">
    <property type="entry name" value="Ald_DH_CS_CYS"/>
</dbReference>
<dbReference type="InterPro" id="IPR016161">
    <property type="entry name" value="Ald_DH/histidinol_DH"/>
</dbReference>
<dbReference type="GO" id="GO:0016620">
    <property type="term" value="F:oxidoreductase activity, acting on the aldehyde or oxo group of donors, NAD or NADP as acceptor"/>
    <property type="evidence" value="ECO:0007669"/>
    <property type="project" value="InterPro"/>
</dbReference>
<dbReference type="Pfam" id="PF00171">
    <property type="entry name" value="Aldedh"/>
    <property type="match status" value="1"/>
</dbReference>
<dbReference type="InterPro" id="IPR029510">
    <property type="entry name" value="Ald_DH_CS_GLU"/>
</dbReference>
<gene>
    <name evidence="6" type="ORF">SAMN04244559_00861</name>
</gene>
<feature type="active site" evidence="3">
    <location>
        <position position="252"/>
    </location>
</feature>
<dbReference type="InterPro" id="IPR016162">
    <property type="entry name" value="Ald_DH_N"/>
</dbReference>
<evidence type="ECO:0000256" key="3">
    <source>
        <dbReference type="PROSITE-ProRule" id="PRU10007"/>
    </source>
</evidence>
<keyword evidence="2 4" id="KW-0560">Oxidoreductase</keyword>
<evidence type="ECO:0000256" key="2">
    <source>
        <dbReference type="ARBA" id="ARBA00023002"/>
    </source>
</evidence>
<proteinExistence type="inferred from homology"/>
<comment type="similarity">
    <text evidence="1 4">Belongs to the aldehyde dehydrogenase family.</text>
</comment>
<dbReference type="PROSITE" id="PS00070">
    <property type="entry name" value="ALDEHYDE_DEHYDR_CYS"/>
    <property type="match status" value="1"/>
</dbReference>
<name>A0A1H6H3T5_MAGFU</name>
<reference evidence="7" key="1">
    <citation type="submission" date="2016-10" db="EMBL/GenBank/DDBJ databases">
        <authorList>
            <person name="Varghese N."/>
            <person name="Submissions S."/>
        </authorList>
    </citation>
    <scope>NUCLEOTIDE SEQUENCE [LARGE SCALE GENOMIC DNA]</scope>
    <source>
        <strain evidence="7">DSM 13234</strain>
    </source>
</reference>
<evidence type="ECO:0000259" key="5">
    <source>
        <dbReference type="Pfam" id="PF00171"/>
    </source>
</evidence>
<dbReference type="InterPro" id="IPR016163">
    <property type="entry name" value="Ald_DH_C"/>
</dbReference>
<dbReference type="Proteomes" id="UP000182983">
    <property type="component" value="Unassembled WGS sequence"/>
</dbReference>
<protein>
    <submittedName>
        <fullName evidence="6">Aldehyde dehydrogenase (NAD+)</fullName>
    </submittedName>
</protein>
<dbReference type="OrthoDB" id="9812625at2"/>
<accession>A0A1H6H3T5</accession>
<sequence>MLAFPNFAANWIAGLPVAAQSGESFPKFSPHDGAGLCTVARSNIDDVAAAVAAARAAQLGWAATPAVQRGAILHAVCNALEARAGDLAAVVAAETGKSPKDALGECGGAVALGRFYAGEGQRLYGRTTTSGTPNKYAMTVRQPCGVAALIIAANTPIANVAWKVFPALICGNAAVLKAAEDTPTTAHLFAEIAHAAGLPAGVLNVIQGLGQEAGRPLVEHDGIDVLSFTGSTAVGKWIAETAGRRLLKVSLELGGKNPFVVCEDADLDNAVKWAMLSAFSNAGQRCAAGSRLIVVDAVYDRFRDLLVERTKALKVGNTDDCDFGPVINERQMTNMLTVVERARASGATILTGGHRVGNAGCYVAPTLVEGAAADVEISTCELFGPIATLHRVKGYAEALELTNRSDYGLTACIHTRSFDRATHFVHAVHSGVAVVNAGTYGSEPHMPFGGVKQSGNGSREPGTEALDIYTELKDIYLNVDPRGV</sequence>
<dbReference type="RefSeq" id="WP_074765916.1">
    <property type="nucleotide sequence ID" value="NZ_FNWO01000003.1"/>
</dbReference>
<dbReference type="Gene3D" id="3.40.605.10">
    <property type="entry name" value="Aldehyde Dehydrogenase, Chain A, domain 1"/>
    <property type="match status" value="1"/>
</dbReference>
<dbReference type="AlphaFoldDB" id="A0A1H6H3T5"/>
<organism evidence="6 7">
    <name type="scientific">Magnetospirillum fulvum</name>
    <name type="common">Rhodospirillum fulvum</name>
    <dbReference type="NCBI Taxonomy" id="1082"/>
    <lineage>
        <taxon>Bacteria</taxon>
        <taxon>Pseudomonadati</taxon>
        <taxon>Pseudomonadota</taxon>
        <taxon>Alphaproteobacteria</taxon>
        <taxon>Rhodospirillales</taxon>
        <taxon>Rhodospirillaceae</taxon>
        <taxon>Magnetospirillum</taxon>
    </lineage>
</organism>
<feature type="domain" description="Aldehyde dehydrogenase" evidence="5">
    <location>
        <begin position="19"/>
        <end position="474"/>
    </location>
</feature>
<dbReference type="PROSITE" id="PS00687">
    <property type="entry name" value="ALDEHYDE_DEHYDR_GLU"/>
    <property type="match status" value="1"/>
</dbReference>
<dbReference type="SUPFAM" id="SSF53720">
    <property type="entry name" value="ALDH-like"/>
    <property type="match status" value="1"/>
</dbReference>
<keyword evidence="7" id="KW-1185">Reference proteome</keyword>
<dbReference type="InterPro" id="IPR015590">
    <property type="entry name" value="Aldehyde_DH_dom"/>
</dbReference>
<evidence type="ECO:0000313" key="7">
    <source>
        <dbReference type="Proteomes" id="UP000182983"/>
    </source>
</evidence>
<dbReference type="FunFam" id="3.40.605.10:FF:000007">
    <property type="entry name" value="NAD/NADP-dependent betaine aldehyde dehydrogenase"/>
    <property type="match status" value="1"/>
</dbReference>
<dbReference type="Gene3D" id="3.40.309.10">
    <property type="entry name" value="Aldehyde Dehydrogenase, Chain A, domain 2"/>
    <property type="match status" value="1"/>
</dbReference>
<evidence type="ECO:0000313" key="6">
    <source>
        <dbReference type="EMBL" id="SEH30086.1"/>
    </source>
</evidence>
<dbReference type="PANTHER" id="PTHR11699">
    <property type="entry name" value="ALDEHYDE DEHYDROGENASE-RELATED"/>
    <property type="match status" value="1"/>
</dbReference>